<name>A0AAD7ZEU4_DIPPU</name>
<protein>
    <submittedName>
        <fullName evidence="1">Uncharacterized protein</fullName>
    </submittedName>
</protein>
<comment type="caution">
    <text evidence="1">The sequence shown here is derived from an EMBL/GenBank/DDBJ whole genome shotgun (WGS) entry which is preliminary data.</text>
</comment>
<reference evidence="1" key="2">
    <citation type="submission" date="2023-05" db="EMBL/GenBank/DDBJ databases">
        <authorList>
            <person name="Fouks B."/>
        </authorList>
    </citation>
    <scope>NUCLEOTIDE SEQUENCE</scope>
    <source>
        <strain evidence="1">Stay&amp;Tobe</strain>
        <tissue evidence="1">Testes</tissue>
    </source>
</reference>
<dbReference type="AlphaFoldDB" id="A0AAD7ZEU4"/>
<dbReference type="Proteomes" id="UP001233999">
    <property type="component" value="Unassembled WGS sequence"/>
</dbReference>
<reference evidence="1" key="1">
    <citation type="journal article" date="2023" name="IScience">
        <title>Live-bearing cockroach genome reveals convergent evolutionary mechanisms linked to viviparity in insects and beyond.</title>
        <authorList>
            <person name="Fouks B."/>
            <person name="Harrison M.C."/>
            <person name="Mikhailova A.A."/>
            <person name="Marchal E."/>
            <person name="English S."/>
            <person name="Carruthers M."/>
            <person name="Jennings E.C."/>
            <person name="Chiamaka E.L."/>
            <person name="Frigard R.A."/>
            <person name="Pippel M."/>
            <person name="Attardo G.M."/>
            <person name="Benoit J.B."/>
            <person name="Bornberg-Bauer E."/>
            <person name="Tobe S.S."/>
        </authorList>
    </citation>
    <scope>NUCLEOTIDE SEQUENCE</scope>
    <source>
        <strain evidence="1">Stay&amp;Tobe</strain>
    </source>
</reference>
<organism evidence="1 2">
    <name type="scientific">Diploptera punctata</name>
    <name type="common">Pacific beetle cockroach</name>
    <dbReference type="NCBI Taxonomy" id="6984"/>
    <lineage>
        <taxon>Eukaryota</taxon>
        <taxon>Metazoa</taxon>
        <taxon>Ecdysozoa</taxon>
        <taxon>Arthropoda</taxon>
        <taxon>Hexapoda</taxon>
        <taxon>Insecta</taxon>
        <taxon>Pterygota</taxon>
        <taxon>Neoptera</taxon>
        <taxon>Polyneoptera</taxon>
        <taxon>Dictyoptera</taxon>
        <taxon>Blattodea</taxon>
        <taxon>Blaberoidea</taxon>
        <taxon>Blaberidae</taxon>
        <taxon>Diplopterinae</taxon>
        <taxon>Diploptera</taxon>
    </lineage>
</organism>
<evidence type="ECO:0000313" key="1">
    <source>
        <dbReference type="EMBL" id="KAJ9579060.1"/>
    </source>
</evidence>
<gene>
    <name evidence="1" type="ORF">L9F63_024834</name>
</gene>
<sequence length="123" mass="13834">VKMGMICFPILQFYVKTIEKLIILTLLKRGIAGKYHLCGHFLVPCLPNISITRLTHQGNRVTGELNGAFPSFTTICVSPTTVTFDRELFRHISLVNKNQLEFPTDSGKRNVLVNNDFYGGQCC</sequence>
<evidence type="ECO:0000313" key="2">
    <source>
        <dbReference type="Proteomes" id="UP001233999"/>
    </source>
</evidence>
<keyword evidence="2" id="KW-1185">Reference proteome</keyword>
<proteinExistence type="predicted"/>
<feature type="non-terminal residue" evidence="1">
    <location>
        <position position="123"/>
    </location>
</feature>
<dbReference type="EMBL" id="JASPKZ010008721">
    <property type="protein sequence ID" value="KAJ9579060.1"/>
    <property type="molecule type" value="Genomic_DNA"/>
</dbReference>
<feature type="non-terminal residue" evidence="1">
    <location>
        <position position="1"/>
    </location>
</feature>
<accession>A0AAD7ZEU4</accession>